<reference evidence="2 3" key="1">
    <citation type="submission" date="2024-05" db="EMBL/GenBank/DDBJ databases">
        <authorList>
            <person name="Wallberg A."/>
        </authorList>
    </citation>
    <scope>NUCLEOTIDE SEQUENCE [LARGE SCALE GENOMIC DNA]</scope>
</reference>
<comment type="caution">
    <text evidence="2">The sequence shown here is derived from an EMBL/GenBank/DDBJ whole genome shotgun (WGS) entry which is preliminary data.</text>
</comment>
<evidence type="ECO:0000256" key="1">
    <source>
        <dbReference type="SAM" id="MobiDB-lite"/>
    </source>
</evidence>
<protein>
    <submittedName>
        <fullName evidence="2">Uncharacterized protein</fullName>
    </submittedName>
</protein>
<feature type="region of interest" description="Disordered" evidence="1">
    <location>
        <begin position="237"/>
        <end position="273"/>
    </location>
</feature>
<name>A0AAV2Q9U7_MEGNR</name>
<accession>A0AAV2Q9U7</accession>
<dbReference type="AlphaFoldDB" id="A0AAV2Q9U7"/>
<sequence>MRILQIHYMKTMEEKSSAYTSPTDNLSNCFTETVTEANLATGVECKQTLLLSSSEQSEISDESDSDASPIMDVENISHSGSLGNLEIIVPKETNSEAVLEITEIIDDAKTVDIELSIDDSSISGSSGNLEIIVPRETNSEPVLEITEIRDDAKTGDIELSTDDSSFHSDNLIVEDLQYSIDPPSINDDSEFHVDTAKSYSNADLSILSHEMHSINSISENVTSDSIPDLEIIPNSSKEESTYNKITESPNENHNHSTEFGSTARAHDDPDYETSSPYEVYARHMFNAPIPPPRRKKKLRLEQNISLDGVEPDIDVAPRSKRLCRFDDFKPSDLEVDDPSLDISTSMDTAILVEDIPSMDTTLYIDGSLTMESGDSVSPARSYESISDVESLPEIPLCLTSTQRPLMLPSVKNMNLNE</sequence>
<keyword evidence="3" id="KW-1185">Reference proteome</keyword>
<evidence type="ECO:0000313" key="2">
    <source>
        <dbReference type="EMBL" id="CAL4073756.1"/>
    </source>
</evidence>
<dbReference type="EMBL" id="CAXKWB010004437">
    <property type="protein sequence ID" value="CAL4073756.1"/>
    <property type="molecule type" value="Genomic_DNA"/>
</dbReference>
<proteinExistence type="predicted"/>
<gene>
    <name evidence="2" type="ORF">MNOR_LOCUS9243</name>
</gene>
<evidence type="ECO:0000313" key="3">
    <source>
        <dbReference type="Proteomes" id="UP001497623"/>
    </source>
</evidence>
<dbReference type="Proteomes" id="UP001497623">
    <property type="component" value="Unassembled WGS sequence"/>
</dbReference>
<organism evidence="2 3">
    <name type="scientific">Meganyctiphanes norvegica</name>
    <name type="common">Northern krill</name>
    <name type="synonym">Thysanopoda norvegica</name>
    <dbReference type="NCBI Taxonomy" id="48144"/>
    <lineage>
        <taxon>Eukaryota</taxon>
        <taxon>Metazoa</taxon>
        <taxon>Ecdysozoa</taxon>
        <taxon>Arthropoda</taxon>
        <taxon>Crustacea</taxon>
        <taxon>Multicrustacea</taxon>
        <taxon>Malacostraca</taxon>
        <taxon>Eumalacostraca</taxon>
        <taxon>Eucarida</taxon>
        <taxon>Euphausiacea</taxon>
        <taxon>Euphausiidae</taxon>
        <taxon>Meganyctiphanes</taxon>
    </lineage>
</organism>